<keyword evidence="2" id="KW-1185">Reference proteome</keyword>
<evidence type="ECO:0000313" key="2">
    <source>
        <dbReference type="Proteomes" id="UP001529510"/>
    </source>
</evidence>
<sequence length="62" mass="6993">VTPRLDTHPAMITVLEMGAARHFLRTQQLARSSEERAQILQPTLEINAGYKTVNINTPVQHK</sequence>
<dbReference type="InterPro" id="IPR037196">
    <property type="entry name" value="HSP90_C"/>
</dbReference>
<dbReference type="Proteomes" id="UP001529510">
    <property type="component" value="Unassembled WGS sequence"/>
</dbReference>
<gene>
    <name evidence="1" type="ORF">M9458_005238</name>
</gene>
<dbReference type="EMBL" id="JAMKFB020000003">
    <property type="protein sequence ID" value="KAL0196698.1"/>
    <property type="molecule type" value="Genomic_DNA"/>
</dbReference>
<accession>A0ABD0RFM4</accession>
<proteinExistence type="predicted"/>
<dbReference type="SUPFAM" id="SSF110942">
    <property type="entry name" value="HSP90 C-terminal domain"/>
    <property type="match status" value="1"/>
</dbReference>
<dbReference type="AlphaFoldDB" id="A0ABD0RFM4"/>
<evidence type="ECO:0000313" key="1">
    <source>
        <dbReference type="EMBL" id="KAL0196698.1"/>
    </source>
</evidence>
<feature type="non-terminal residue" evidence="1">
    <location>
        <position position="1"/>
    </location>
</feature>
<reference evidence="1 2" key="1">
    <citation type="submission" date="2024-05" db="EMBL/GenBank/DDBJ databases">
        <title>Genome sequencing and assembly of Indian major carp, Cirrhinus mrigala (Hamilton, 1822).</title>
        <authorList>
            <person name="Mohindra V."/>
            <person name="Chowdhury L.M."/>
            <person name="Lal K."/>
            <person name="Jena J.K."/>
        </authorList>
    </citation>
    <scope>NUCLEOTIDE SEQUENCE [LARGE SCALE GENOMIC DNA]</scope>
    <source>
        <strain evidence="1">CM1030</strain>
        <tissue evidence="1">Blood</tissue>
    </source>
</reference>
<comment type="caution">
    <text evidence="1">The sequence shown here is derived from an EMBL/GenBank/DDBJ whole genome shotgun (WGS) entry which is preliminary data.</text>
</comment>
<protein>
    <submittedName>
        <fullName evidence="1">Uncharacterized protein</fullName>
    </submittedName>
</protein>
<name>A0ABD0RFM4_CIRMR</name>
<dbReference type="Gene3D" id="1.20.120.790">
    <property type="entry name" value="Heat shock protein 90, C-terminal domain"/>
    <property type="match status" value="1"/>
</dbReference>
<organism evidence="1 2">
    <name type="scientific">Cirrhinus mrigala</name>
    <name type="common">Mrigala</name>
    <dbReference type="NCBI Taxonomy" id="683832"/>
    <lineage>
        <taxon>Eukaryota</taxon>
        <taxon>Metazoa</taxon>
        <taxon>Chordata</taxon>
        <taxon>Craniata</taxon>
        <taxon>Vertebrata</taxon>
        <taxon>Euteleostomi</taxon>
        <taxon>Actinopterygii</taxon>
        <taxon>Neopterygii</taxon>
        <taxon>Teleostei</taxon>
        <taxon>Ostariophysi</taxon>
        <taxon>Cypriniformes</taxon>
        <taxon>Cyprinidae</taxon>
        <taxon>Labeoninae</taxon>
        <taxon>Labeonini</taxon>
        <taxon>Cirrhinus</taxon>
    </lineage>
</organism>